<dbReference type="InterPro" id="IPR038139">
    <property type="entry name" value="NlpE_C_sf"/>
</dbReference>
<dbReference type="Proteomes" id="UP000561045">
    <property type="component" value="Unassembled WGS sequence"/>
</dbReference>
<feature type="signal peptide" evidence="1">
    <location>
        <begin position="1"/>
        <end position="24"/>
    </location>
</feature>
<accession>A0A840BJU3</accession>
<dbReference type="AlphaFoldDB" id="A0A840BJU3"/>
<dbReference type="Pfam" id="PF09619">
    <property type="entry name" value="YscW"/>
    <property type="match status" value="1"/>
</dbReference>
<dbReference type="InterPro" id="IPR039366">
    <property type="entry name" value="Pilotin"/>
</dbReference>
<dbReference type="RefSeq" id="WP_183635731.1">
    <property type="nucleotide sequence ID" value="NZ_BAABLE010000005.1"/>
</dbReference>
<name>A0A840BJU3_9RHOO</name>
<dbReference type="InterPro" id="IPR007298">
    <property type="entry name" value="Cu-R_lipoprotein_NlpE"/>
</dbReference>
<reference evidence="4 5" key="1">
    <citation type="submission" date="2020-08" db="EMBL/GenBank/DDBJ databases">
        <title>Genomic Encyclopedia of Type Strains, Phase IV (KMG-IV): sequencing the most valuable type-strain genomes for metagenomic binning, comparative biology and taxonomic classification.</title>
        <authorList>
            <person name="Goeker M."/>
        </authorList>
    </citation>
    <scope>NUCLEOTIDE SEQUENCE [LARGE SCALE GENOMIC DNA]</scope>
    <source>
        <strain evidence="4 5">DSM 106739</strain>
    </source>
</reference>
<comment type="caution">
    <text evidence="4">The sequence shown here is derived from an EMBL/GenBank/DDBJ whole genome shotgun (WGS) entry which is preliminary data.</text>
</comment>
<keyword evidence="4" id="KW-0346">Stress response</keyword>
<keyword evidence="5" id="KW-1185">Reference proteome</keyword>
<feature type="domain" description="NlpE C-terminal OB" evidence="3">
    <location>
        <begin position="252"/>
        <end position="341"/>
    </location>
</feature>
<dbReference type="Gene3D" id="2.40.128.270">
    <property type="match status" value="1"/>
</dbReference>
<dbReference type="PANTHER" id="PTHR38013:SF1">
    <property type="entry name" value="GLYCOPROTEIN_POLYSACCHARIDE METABOLISM"/>
    <property type="match status" value="1"/>
</dbReference>
<dbReference type="Gene3D" id="2.40.128.640">
    <property type="match status" value="1"/>
</dbReference>
<gene>
    <name evidence="4" type="ORF">GGR36_003157</name>
</gene>
<dbReference type="Pfam" id="PF17185">
    <property type="entry name" value="NlpE_C"/>
    <property type="match status" value="1"/>
</dbReference>
<dbReference type="PANTHER" id="PTHR38013">
    <property type="entry name" value="GLYCOPROTEIN/POLYSACCHARIDE METABOLISM"/>
    <property type="match status" value="1"/>
</dbReference>
<evidence type="ECO:0000259" key="3">
    <source>
        <dbReference type="Pfam" id="PF17185"/>
    </source>
</evidence>
<dbReference type="Pfam" id="PF04170">
    <property type="entry name" value="NlpE"/>
    <property type="match status" value="1"/>
</dbReference>
<evidence type="ECO:0000256" key="1">
    <source>
        <dbReference type="SAM" id="SignalP"/>
    </source>
</evidence>
<dbReference type="InterPro" id="IPR053196">
    <property type="entry name" value="Lipoprotein_YbaY-like"/>
</dbReference>
<keyword evidence="4" id="KW-0449">Lipoprotein</keyword>
<proteinExistence type="predicted"/>
<evidence type="ECO:0000313" key="4">
    <source>
        <dbReference type="EMBL" id="MBB4013811.1"/>
    </source>
</evidence>
<organism evidence="4 5">
    <name type="scientific">Niveibacterium umoris</name>
    <dbReference type="NCBI Taxonomy" id="1193620"/>
    <lineage>
        <taxon>Bacteria</taxon>
        <taxon>Pseudomonadati</taxon>
        <taxon>Pseudomonadota</taxon>
        <taxon>Betaproteobacteria</taxon>
        <taxon>Rhodocyclales</taxon>
        <taxon>Rhodocyclaceae</taxon>
        <taxon>Niveibacterium</taxon>
    </lineage>
</organism>
<evidence type="ECO:0000313" key="5">
    <source>
        <dbReference type="Proteomes" id="UP000561045"/>
    </source>
</evidence>
<evidence type="ECO:0000259" key="2">
    <source>
        <dbReference type="Pfam" id="PF03724"/>
    </source>
</evidence>
<dbReference type="Pfam" id="PF03724">
    <property type="entry name" value="META"/>
    <property type="match status" value="1"/>
</dbReference>
<feature type="domain" description="DUF306" evidence="2">
    <location>
        <begin position="353"/>
        <end position="463"/>
    </location>
</feature>
<dbReference type="InterPro" id="IPR033450">
    <property type="entry name" value="NlpE_C"/>
</dbReference>
<sequence length="468" mass="50118">MIGAKICQAIVPLCIAAFASAAGAATLAGSAFYRERIALPPDAVFEATLEDVSRADAPAVLLGRARLVPAGQPPFHFTIEYDAAAVQPGHRYTVRATVHHEGRLMFTTDRSYPVLQGASDAPLQLMLRMAGGHAVPAPRASLGPLPASFEGVLPCADCSGTRWHLDLLGDHSYRLRIAYEGKPEDRHFDEIGTWSLAGKPAELRLSTGQGQPQRFALAAGGTLDKLDADGKPIPSTLNHSLTRLPAAALIEPVVNLTGFYRYMADAGTIEPCAIGKRLPVATEGDNAALERAYAGARKEAGALVFVSVEARIADRPPMEGKGLRPTVVVERFNTVMAGGTCARHEQPSPLAAATLQETYWRLTHLGTVPVEKPAQQPEPHFVLHTEGARVSGSAGCNRLTGGYTLKGDELSFGRVASTMMACVEGMEQEQRFLAALAEVRHWRIEGQRLVLRDAKGATLARFEAVALR</sequence>
<protein>
    <submittedName>
        <fullName evidence="4">Putative lipoprotein YbaY/heat shock protein HslJ/putative lipoprotein NlpE involved in copper resistance</fullName>
    </submittedName>
</protein>
<feature type="chain" id="PRO_5033037759" evidence="1">
    <location>
        <begin position="25"/>
        <end position="468"/>
    </location>
</feature>
<keyword evidence="1" id="KW-0732">Signal</keyword>
<dbReference type="Gene3D" id="2.40.50.540">
    <property type="match status" value="1"/>
</dbReference>
<dbReference type="InterPro" id="IPR038670">
    <property type="entry name" value="HslJ-like_sf"/>
</dbReference>
<dbReference type="InterPro" id="IPR005184">
    <property type="entry name" value="DUF306_Meta_HslJ"/>
</dbReference>
<dbReference type="EMBL" id="JACIET010000002">
    <property type="protein sequence ID" value="MBB4013811.1"/>
    <property type="molecule type" value="Genomic_DNA"/>
</dbReference>